<name>A0A1H7Y8L1_9SPHN</name>
<sequence length="329" mass="34393">MTSPADTSSDSNMSDADTTAVSVVLQGFGGADALSVERTPIPQPRDDEVLVRVRAASVNPVDYKIAQGEFPPVGEDDLPKIMGRDLAGTVEAVGTRAHYMVRHGDRVMAHIGFDRGAQSEYVVAKATEFVGLPEGVSFVDAAGAGLAAMTAWQGLFDHGGLDAGQTVLIHGGAGGVGHLAVQLAKWKGATVIATASSGDLDFVRSLGADTVVDYKADRFEDVANDVDVVFDLIGGETGERSLAVLREGGILVSTLQPPADDAKQGRNVRIAPRYMAEPNAAQLGQIADLMAAGTVKVTVAETFPIVRAADAYRDQESGHPRGKIVLTLD</sequence>
<dbReference type="InterPro" id="IPR036291">
    <property type="entry name" value="NAD(P)-bd_dom_sf"/>
</dbReference>
<evidence type="ECO:0000259" key="1">
    <source>
        <dbReference type="SMART" id="SM00829"/>
    </source>
</evidence>
<evidence type="ECO:0000313" key="3">
    <source>
        <dbReference type="Proteomes" id="UP000199206"/>
    </source>
</evidence>
<dbReference type="InterPro" id="IPR052733">
    <property type="entry name" value="Chloroplast_QOR"/>
</dbReference>
<dbReference type="InterPro" id="IPR002364">
    <property type="entry name" value="Quin_OxRdtase/zeta-crystal_CS"/>
</dbReference>
<dbReference type="InterPro" id="IPR020843">
    <property type="entry name" value="ER"/>
</dbReference>
<dbReference type="Pfam" id="PF13602">
    <property type="entry name" value="ADH_zinc_N_2"/>
    <property type="match status" value="1"/>
</dbReference>
<gene>
    <name evidence="2" type="ORF">SAMN05192583_0142</name>
</gene>
<feature type="domain" description="Enoyl reductase (ER)" evidence="1">
    <location>
        <begin position="29"/>
        <end position="326"/>
    </location>
</feature>
<reference evidence="3" key="1">
    <citation type="submission" date="2016-10" db="EMBL/GenBank/DDBJ databases">
        <authorList>
            <person name="Varghese N."/>
            <person name="Submissions S."/>
        </authorList>
    </citation>
    <scope>NUCLEOTIDE SEQUENCE [LARGE SCALE GENOMIC DNA]</scope>
    <source>
        <strain evidence="3">S6-262</strain>
    </source>
</reference>
<dbReference type="EMBL" id="FOCF01000001">
    <property type="protein sequence ID" value="SEM42214.1"/>
    <property type="molecule type" value="Genomic_DNA"/>
</dbReference>
<dbReference type="AlphaFoldDB" id="A0A1H7Y8L1"/>
<dbReference type="Gene3D" id="3.90.180.10">
    <property type="entry name" value="Medium-chain alcohol dehydrogenases, catalytic domain"/>
    <property type="match status" value="1"/>
</dbReference>
<dbReference type="RefSeq" id="WP_244501320.1">
    <property type="nucleotide sequence ID" value="NZ_FOCF01000001.1"/>
</dbReference>
<dbReference type="PANTHER" id="PTHR44013:SF1">
    <property type="entry name" value="ZINC-TYPE ALCOHOL DEHYDROGENASE-LIKE PROTEIN C16A3.02C"/>
    <property type="match status" value="1"/>
</dbReference>
<dbReference type="PROSITE" id="PS01162">
    <property type="entry name" value="QOR_ZETA_CRYSTAL"/>
    <property type="match status" value="1"/>
</dbReference>
<dbReference type="Pfam" id="PF08240">
    <property type="entry name" value="ADH_N"/>
    <property type="match status" value="1"/>
</dbReference>
<dbReference type="SUPFAM" id="SSF50129">
    <property type="entry name" value="GroES-like"/>
    <property type="match status" value="1"/>
</dbReference>
<protein>
    <submittedName>
        <fullName evidence="2">NADPH:quinone reductase</fullName>
    </submittedName>
</protein>
<evidence type="ECO:0000313" key="2">
    <source>
        <dbReference type="EMBL" id="SEM42214.1"/>
    </source>
</evidence>
<keyword evidence="3" id="KW-1185">Reference proteome</keyword>
<dbReference type="STRING" id="1166340.SAMN05192583_0142"/>
<dbReference type="InterPro" id="IPR013154">
    <property type="entry name" value="ADH-like_N"/>
</dbReference>
<dbReference type="SUPFAM" id="SSF51735">
    <property type="entry name" value="NAD(P)-binding Rossmann-fold domains"/>
    <property type="match status" value="1"/>
</dbReference>
<dbReference type="PANTHER" id="PTHR44013">
    <property type="entry name" value="ZINC-TYPE ALCOHOL DEHYDROGENASE-LIKE PROTEIN C16A3.02C"/>
    <property type="match status" value="1"/>
</dbReference>
<accession>A0A1H7Y8L1</accession>
<dbReference type="GO" id="GO:0008270">
    <property type="term" value="F:zinc ion binding"/>
    <property type="evidence" value="ECO:0007669"/>
    <property type="project" value="InterPro"/>
</dbReference>
<proteinExistence type="predicted"/>
<dbReference type="GO" id="GO:0016491">
    <property type="term" value="F:oxidoreductase activity"/>
    <property type="evidence" value="ECO:0007669"/>
    <property type="project" value="InterPro"/>
</dbReference>
<dbReference type="Gene3D" id="3.40.50.720">
    <property type="entry name" value="NAD(P)-binding Rossmann-like Domain"/>
    <property type="match status" value="1"/>
</dbReference>
<organism evidence="2 3">
    <name type="scientific">Sphingomonas gellani</name>
    <dbReference type="NCBI Taxonomy" id="1166340"/>
    <lineage>
        <taxon>Bacteria</taxon>
        <taxon>Pseudomonadati</taxon>
        <taxon>Pseudomonadota</taxon>
        <taxon>Alphaproteobacteria</taxon>
        <taxon>Sphingomonadales</taxon>
        <taxon>Sphingomonadaceae</taxon>
        <taxon>Sphingomonas</taxon>
    </lineage>
</organism>
<dbReference type="SMART" id="SM00829">
    <property type="entry name" value="PKS_ER"/>
    <property type="match status" value="1"/>
</dbReference>
<dbReference type="InterPro" id="IPR011032">
    <property type="entry name" value="GroES-like_sf"/>
</dbReference>
<dbReference type="CDD" id="cd05289">
    <property type="entry name" value="MDR_like_2"/>
    <property type="match status" value="1"/>
</dbReference>
<dbReference type="Proteomes" id="UP000199206">
    <property type="component" value="Unassembled WGS sequence"/>
</dbReference>